<gene>
    <name evidence="2" type="ORF">Dfulv_43435</name>
</gene>
<reference evidence="2" key="1">
    <citation type="submission" date="2021-04" db="EMBL/GenBank/DDBJ databases">
        <authorList>
            <person name="Hartkoorn R.C."/>
            <person name="Beaudoing E."/>
            <person name="Hot D."/>
        </authorList>
    </citation>
    <scope>NUCLEOTIDE SEQUENCE</scope>
    <source>
        <strain evidence="2">NRRL B-16292</strain>
    </source>
</reference>
<feature type="domain" description="Metallo-beta-lactamase" evidence="1">
    <location>
        <begin position="4"/>
        <end position="148"/>
    </location>
</feature>
<dbReference type="Pfam" id="PF00753">
    <property type="entry name" value="Lactamase_B"/>
    <property type="match status" value="1"/>
</dbReference>
<dbReference type="PANTHER" id="PTHR42951">
    <property type="entry name" value="METALLO-BETA-LACTAMASE DOMAIN-CONTAINING"/>
    <property type="match status" value="1"/>
</dbReference>
<evidence type="ECO:0000313" key="3">
    <source>
        <dbReference type="Proteomes" id="UP001059617"/>
    </source>
</evidence>
<dbReference type="InterPro" id="IPR036866">
    <property type="entry name" value="RibonucZ/Hydroxyglut_hydro"/>
</dbReference>
<dbReference type="Proteomes" id="UP001059617">
    <property type="component" value="Chromosome"/>
</dbReference>
<dbReference type="SUPFAM" id="SSF56281">
    <property type="entry name" value="Metallo-hydrolase/oxidoreductase"/>
    <property type="match status" value="1"/>
</dbReference>
<organism evidence="2 3">
    <name type="scientific">Dactylosporangium fulvum</name>
    <dbReference type="NCBI Taxonomy" id="53359"/>
    <lineage>
        <taxon>Bacteria</taxon>
        <taxon>Bacillati</taxon>
        <taxon>Actinomycetota</taxon>
        <taxon>Actinomycetes</taxon>
        <taxon>Micromonosporales</taxon>
        <taxon>Micromonosporaceae</taxon>
        <taxon>Dactylosporangium</taxon>
    </lineage>
</organism>
<evidence type="ECO:0000259" key="1">
    <source>
        <dbReference type="SMART" id="SM00849"/>
    </source>
</evidence>
<name>A0ABY5VVU5_9ACTN</name>
<dbReference type="InterPro" id="IPR050855">
    <property type="entry name" value="NDM-1-like"/>
</dbReference>
<dbReference type="RefSeq" id="WP_259859648.1">
    <property type="nucleotide sequence ID" value="NZ_BAAAST010000146.1"/>
</dbReference>
<dbReference type="SMART" id="SM00849">
    <property type="entry name" value="Lactamase_B"/>
    <property type="match status" value="1"/>
</dbReference>
<protein>
    <submittedName>
        <fullName evidence="2">MBL fold metallo-hydrolase</fullName>
    </submittedName>
</protein>
<accession>A0ABY5VVU5</accession>
<reference evidence="2" key="2">
    <citation type="submission" date="2022-09" db="EMBL/GenBank/DDBJ databases">
        <title>Biosynthetic gene clusters of Dactylosporangioum fulvum.</title>
        <authorList>
            <person name="Caradec T."/>
        </authorList>
    </citation>
    <scope>NUCLEOTIDE SEQUENCE</scope>
    <source>
        <strain evidence="2">NRRL B-16292</strain>
    </source>
</reference>
<evidence type="ECO:0000313" key="2">
    <source>
        <dbReference type="EMBL" id="UWP81873.1"/>
    </source>
</evidence>
<proteinExistence type="predicted"/>
<dbReference type="CDD" id="cd16282">
    <property type="entry name" value="metallo-hydrolase-like_MBL-fold"/>
    <property type="match status" value="1"/>
</dbReference>
<dbReference type="InterPro" id="IPR001279">
    <property type="entry name" value="Metallo-B-lactamas"/>
</dbReference>
<dbReference type="Gene3D" id="3.60.15.10">
    <property type="entry name" value="Ribonuclease Z/Hydroxyacylglutathione hydrolase-like"/>
    <property type="match status" value="1"/>
</dbReference>
<sequence>MSVRMGVNTHQHGDHAYGNSLLPASTVLIGHEHMREWLRVDPVIDGCPPFWSPVPDWGGVTRRLPDVTVHDRLTVHVGRTRVELLHPGGPAHTTGDLVAWLPEQRVLYAGDLVFSGLTPLVFMGSVQGAARALDWMAALEPAHLVPGHGPLLTAAEIGPAFEQLRRYYRFVLDTADAGITAGRTPLEAARDCDLGEFAGWADAERIVLNLHRAYAERQGTEFDLFAALTDAVAWRGGPMPTSV</sequence>
<dbReference type="PANTHER" id="PTHR42951:SF4">
    <property type="entry name" value="ACYL-COENZYME A THIOESTERASE MBLAC2"/>
    <property type="match status" value="1"/>
</dbReference>
<keyword evidence="3" id="KW-1185">Reference proteome</keyword>
<dbReference type="EMBL" id="CP073720">
    <property type="protein sequence ID" value="UWP81873.1"/>
    <property type="molecule type" value="Genomic_DNA"/>
</dbReference>